<keyword evidence="5 7" id="KW-1133">Transmembrane helix</keyword>
<feature type="transmembrane region" description="Helical" evidence="7">
    <location>
        <begin position="449"/>
        <end position="469"/>
    </location>
</feature>
<evidence type="ECO:0000256" key="1">
    <source>
        <dbReference type="ARBA" id="ARBA00004651"/>
    </source>
</evidence>
<feature type="transmembrane region" description="Helical" evidence="7">
    <location>
        <begin position="425"/>
        <end position="443"/>
    </location>
</feature>
<dbReference type="AlphaFoldDB" id="A0A1D2YV66"/>
<feature type="transmembrane region" description="Helical" evidence="7">
    <location>
        <begin position="316"/>
        <end position="339"/>
    </location>
</feature>
<evidence type="ECO:0000256" key="2">
    <source>
        <dbReference type="ARBA" id="ARBA00007755"/>
    </source>
</evidence>
<keyword evidence="3" id="KW-1003">Cell membrane</keyword>
<reference evidence="9 10" key="1">
    <citation type="submission" date="2016-09" db="EMBL/GenBank/DDBJ databases">
        <title>Draft genome sequence for the type strain of Vulcanibacillus modesticaldus BR, a strictly anaerobic, moderately thermophilic, and nitrate-reducing bacterium from deep sea-hydrothermal vents of the Mid-Atlantic Ridge.</title>
        <authorList>
            <person name="Abin C.A."/>
            <person name="Hollibaugh J.T."/>
        </authorList>
    </citation>
    <scope>NUCLEOTIDE SEQUENCE [LARGE SCALE GENOMIC DNA]</scope>
    <source>
        <strain evidence="9 10">BR</strain>
    </source>
</reference>
<feature type="transmembrane region" description="Helical" evidence="7">
    <location>
        <begin position="129"/>
        <end position="150"/>
    </location>
</feature>
<evidence type="ECO:0000259" key="8">
    <source>
        <dbReference type="Pfam" id="PF02554"/>
    </source>
</evidence>
<evidence type="ECO:0000313" key="9">
    <source>
        <dbReference type="EMBL" id="OEF99599.1"/>
    </source>
</evidence>
<dbReference type="OrthoDB" id="9761224at2"/>
<dbReference type="Proteomes" id="UP000243739">
    <property type="component" value="Unassembled WGS sequence"/>
</dbReference>
<dbReference type="PANTHER" id="PTHR30252">
    <property type="entry name" value="INNER MEMBRANE PEPTIDE TRANSPORTER"/>
    <property type="match status" value="1"/>
</dbReference>
<dbReference type="InterPro" id="IPR051605">
    <property type="entry name" value="CstA"/>
</dbReference>
<accession>A0A1D2YV66</accession>
<feature type="transmembrane region" description="Helical" evidence="7">
    <location>
        <begin position="370"/>
        <end position="391"/>
    </location>
</feature>
<dbReference type="RefSeq" id="WP_069656521.1">
    <property type="nucleotide sequence ID" value="NZ_MIJF01000018.1"/>
</dbReference>
<feature type="transmembrane region" description="Helical" evidence="7">
    <location>
        <begin position="216"/>
        <end position="235"/>
    </location>
</feature>
<keyword evidence="4 7" id="KW-0812">Transmembrane</keyword>
<feature type="transmembrane region" description="Helical" evidence="7">
    <location>
        <begin position="276"/>
        <end position="295"/>
    </location>
</feature>
<dbReference type="InterPro" id="IPR003706">
    <property type="entry name" value="CstA_N"/>
</dbReference>
<sequence>MSALVLIAIALILFLVAYKTYGTYLAKKFDLDDSRETPAHTFNDGVDYVPAKAPVLLGHHFASIAGAAPIIGPVTAAVFGWVPAFLWIVLGGIFLGAVHDFSSIVASVRHKGKSIGAIIDSTIGDTGKRLFNIFAWLTLVLIIAAFANVVAKTFVKVPEAGTSSLLFIAIAILYGYFVYRNNFPVVLGTIIGVALLIFAIWFGVQYPLVLSFNTWVALMLIYVVIASVVPVWILLQPRDYLNSFLLYAMLGGAVIGLFFYNPKIEFVAFAGFETDLGWMFPVLFVTIACGAISGFHSLVSSGTTSKQLNKESDAKLIGYGGMLIESTLAIIALITAIMLSQGDYAASLADGGPVALFSRGVGSFLETLGFSYNVGVTFTSLVVSAFALTTLDTATRLGRYIFQELFESKDKATGTTKKNIGTNPYFATIITVLAAGSLAVGNWKAIWPIFGSANQLLAAIALLAVSVWLAKIGKKNGFVKYPMYFMFAVTLSALAQLIYKNILGGKFVLSFVAIALFILAIVLAGFARKTLKQVSNNSGVSA</sequence>
<keyword evidence="10" id="KW-1185">Reference proteome</keyword>
<proteinExistence type="inferred from homology"/>
<feature type="domain" description="CstA N-terminal" evidence="8">
    <location>
        <begin position="349"/>
        <end position="493"/>
    </location>
</feature>
<evidence type="ECO:0000313" key="10">
    <source>
        <dbReference type="Proteomes" id="UP000243739"/>
    </source>
</evidence>
<evidence type="ECO:0000256" key="7">
    <source>
        <dbReference type="SAM" id="Phobius"/>
    </source>
</evidence>
<evidence type="ECO:0000256" key="4">
    <source>
        <dbReference type="ARBA" id="ARBA00022692"/>
    </source>
</evidence>
<name>A0A1D2YV66_9BACI</name>
<gene>
    <name evidence="9" type="ORF">BHF71_08225</name>
</gene>
<feature type="transmembrane region" description="Helical" evidence="7">
    <location>
        <begin position="84"/>
        <end position="108"/>
    </location>
</feature>
<feature type="transmembrane region" description="Helical" evidence="7">
    <location>
        <begin position="162"/>
        <end position="179"/>
    </location>
</feature>
<dbReference type="Pfam" id="PF02554">
    <property type="entry name" value="CstA"/>
    <property type="match status" value="2"/>
</dbReference>
<dbReference type="PANTHER" id="PTHR30252:SF0">
    <property type="entry name" value="PEPTIDE TRANSPORTER CSTA"/>
    <property type="match status" value="1"/>
</dbReference>
<evidence type="ECO:0000256" key="3">
    <source>
        <dbReference type="ARBA" id="ARBA00022475"/>
    </source>
</evidence>
<feature type="transmembrane region" description="Helical" evidence="7">
    <location>
        <begin position="505"/>
        <end position="527"/>
    </location>
</feature>
<feature type="transmembrane region" description="Helical" evidence="7">
    <location>
        <begin position="186"/>
        <end position="204"/>
    </location>
</feature>
<evidence type="ECO:0000256" key="5">
    <source>
        <dbReference type="ARBA" id="ARBA00022989"/>
    </source>
</evidence>
<keyword evidence="6 7" id="KW-0472">Membrane</keyword>
<feature type="domain" description="CstA N-terminal" evidence="8">
    <location>
        <begin position="3"/>
        <end position="346"/>
    </location>
</feature>
<comment type="subcellular location">
    <subcellularLocation>
        <location evidence="1">Cell membrane</location>
        <topology evidence="1">Multi-pass membrane protein</topology>
    </subcellularLocation>
</comment>
<comment type="caution">
    <text evidence="9">The sequence shown here is derived from an EMBL/GenBank/DDBJ whole genome shotgun (WGS) entry which is preliminary data.</text>
</comment>
<dbReference type="GO" id="GO:0005886">
    <property type="term" value="C:plasma membrane"/>
    <property type="evidence" value="ECO:0007669"/>
    <property type="project" value="UniProtKB-SubCell"/>
</dbReference>
<feature type="transmembrane region" description="Helical" evidence="7">
    <location>
        <begin position="244"/>
        <end position="261"/>
    </location>
</feature>
<comment type="similarity">
    <text evidence="2">Belongs to the peptide transporter carbon starvation (CstA) (TC 2.A.114) family.</text>
</comment>
<protein>
    <submittedName>
        <fullName evidence="9">Carbon starvation protein CstA</fullName>
    </submittedName>
</protein>
<dbReference type="GO" id="GO:0009267">
    <property type="term" value="P:cellular response to starvation"/>
    <property type="evidence" value="ECO:0007669"/>
    <property type="project" value="InterPro"/>
</dbReference>
<organism evidence="9 10">
    <name type="scientific">Vulcanibacillus modesticaldus</name>
    <dbReference type="NCBI Taxonomy" id="337097"/>
    <lineage>
        <taxon>Bacteria</taxon>
        <taxon>Bacillati</taxon>
        <taxon>Bacillota</taxon>
        <taxon>Bacilli</taxon>
        <taxon>Bacillales</taxon>
        <taxon>Bacillaceae</taxon>
        <taxon>Vulcanibacillus</taxon>
    </lineage>
</organism>
<dbReference type="EMBL" id="MIJF01000018">
    <property type="protein sequence ID" value="OEF99599.1"/>
    <property type="molecule type" value="Genomic_DNA"/>
</dbReference>
<feature type="transmembrane region" description="Helical" evidence="7">
    <location>
        <begin position="481"/>
        <end position="499"/>
    </location>
</feature>
<dbReference type="STRING" id="337097.BHF71_08225"/>
<evidence type="ECO:0000256" key="6">
    <source>
        <dbReference type="ARBA" id="ARBA00023136"/>
    </source>
</evidence>